<protein>
    <submittedName>
        <fullName evidence="2">Uncharacterized protein</fullName>
    </submittedName>
</protein>
<name>A0A9W8K164_9AGAR</name>
<dbReference type="OrthoDB" id="10415112at2759"/>
<keyword evidence="1" id="KW-1133">Transmembrane helix</keyword>
<feature type="transmembrane region" description="Helical" evidence="1">
    <location>
        <begin position="42"/>
        <end position="62"/>
    </location>
</feature>
<evidence type="ECO:0000313" key="3">
    <source>
        <dbReference type="Proteomes" id="UP001148786"/>
    </source>
</evidence>
<proteinExistence type="predicted"/>
<evidence type="ECO:0000256" key="1">
    <source>
        <dbReference type="SAM" id="Phobius"/>
    </source>
</evidence>
<sequence length="115" mass="13057">MCTTAAINIILMILIIVRLVTHERYRSGVYSYDLEYKDAVSLLIESSALPVLVNIIFIALVFEKGDASMIPLHILPQSFVISVFLIISRLSRRKELASFHPSRIQLDIPRFNPAE</sequence>
<keyword evidence="1" id="KW-0472">Membrane</keyword>
<reference evidence="2" key="1">
    <citation type="submission" date="2022-07" db="EMBL/GenBank/DDBJ databases">
        <title>Genome Sequence of Agrocybe chaxingu.</title>
        <authorList>
            <person name="Buettner E."/>
        </authorList>
    </citation>
    <scope>NUCLEOTIDE SEQUENCE</scope>
    <source>
        <strain evidence="2">MP-N11</strain>
    </source>
</reference>
<dbReference type="EMBL" id="JANKHO010000327">
    <property type="protein sequence ID" value="KAJ3511439.1"/>
    <property type="molecule type" value="Genomic_DNA"/>
</dbReference>
<evidence type="ECO:0000313" key="2">
    <source>
        <dbReference type="EMBL" id="KAJ3511439.1"/>
    </source>
</evidence>
<accession>A0A9W8K164</accession>
<dbReference type="AlphaFoldDB" id="A0A9W8K164"/>
<dbReference type="Proteomes" id="UP001148786">
    <property type="component" value="Unassembled WGS sequence"/>
</dbReference>
<gene>
    <name evidence="2" type="ORF">NLJ89_g4095</name>
</gene>
<keyword evidence="1" id="KW-0812">Transmembrane</keyword>
<keyword evidence="3" id="KW-1185">Reference proteome</keyword>
<organism evidence="2 3">
    <name type="scientific">Agrocybe chaxingu</name>
    <dbReference type="NCBI Taxonomy" id="84603"/>
    <lineage>
        <taxon>Eukaryota</taxon>
        <taxon>Fungi</taxon>
        <taxon>Dikarya</taxon>
        <taxon>Basidiomycota</taxon>
        <taxon>Agaricomycotina</taxon>
        <taxon>Agaricomycetes</taxon>
        <taxon>Agaricomycetidae</taxon>
        <taxon>Agaricales</taxon>
        <taxon>Agaricineae</taxon>
        <taxon>Strophariaceae</taxon>
        <taxon>Agrocybe</taxon>
    </lineage>
</organism>
<feature type="transmembrane region" description="Helical" evidence="1">
    <location>
        <begin position="6"/>
        <end position="21"/>
    </location>
</feature>
<comment type="caution">
    <text evidence="2">The sequence shown here is derived from an EMBL/GenBank/DDBJ whole genome shotgun (WGS) entry which is preliminary data.</text>
</comment>
<feature type="transmembrane region" description="Helical" evidence="1">
    <location>
        <begin position="68"/>
        <end position="87"/>
    </location>
</feature>